<reference evidence="9" key="1">
    <citation type="submission" date="2021-02" db="EMBL/GenBank/DDBJ databases">
        <authorList>
            <person name="Nowell W R."/>
        </authorList>
    </citation>
    <scope>NUCLEOTIDE SEQUENCE</scope>
</reference>
<evidence type="ECO:0000256" key="5">
    <source>
        <dbReference type="ARBA" id="ARBA00023136"/>
    </source>
</evidence>
<dbReference type="GO" id="GO:0005886">
    <property type="term" value="C:plasma membrane"/>
    <property type="evidence" value="ECO:0007669"/>
    <property type="project" value="TreeGrafter"/>
</dbReference>
<dbReference type="InterPro" id="IPR002859">
    <property type="entry name" value="PKD/REJ-like"/>
</dbReference>
<evidence type="ECO:0000256" key="1">
    <source>
        <dbReference type="ARBA" id="ARBA00004370"/>
    </source>
</evidence>
<comment type="subcellular location">
    <subcellularLocation>
        <location evidence="1">Membrane</location>
    </subcellularLocation>
</comment>
<keyword evidence="5" id="KW-0472">Membrane</keyword>
<evidence type="ECO:0000256" key="4">
    <source>
        <dbReference type="ARBA" id="ARBA00022989"/>
    </source>
</evidence>
<dbReference type="InterPro" id="IPR001258">
    <property type="entry name" value="NHL_repeat"/>
</dbReference>
<accession>A0A815SJN7</accession>
<keyword evidence="10" id="KW-1185">Reference proteome</keyword>
<dbReference type="InterPro" id="IPR011042">
    <property type="entry name" value="6-blade_b-propeller_TolB-like"/>
</dbReference>
<dbReference type="PANTHER" id="PTHR46730:SF1">
    <property type="entry name" value="PLAT DOMAIN-CONTAINING PROTEIN"/>
    <property type="match status" value="1"/>
</dbReference>
<dbReference type="EMBL" id="CAJNOR010001445">
    <property type="protein sequence ID" value="CAF1144423.1"/>
    <property type="molecule type" value="Genomic_DNA"/>
</dbReference>
<organism evidence="9 11">
    <name type="scientific">Adineta ricciae</name>
    <name type="common">Rotifer</name>
    <dbReference type="NCBI Taxonomy" id="249248"/>
    <lineage>
        <taxon>Eukaryota</taxon>
        <taxon>Metazoa</taxon>
        <taxon>Spiralia</taxon>
        <taxon>Gnathifera</taxon>
        <taxon>Rotifera</taxon>
        <taxon>Eurotatoria</taxon>
        <taxon>Bdelloidea</taxon>
        <taxon>Adinetida</taxon>
        <taxon>Adinetidae</taxon>
        <taxon>Adineta</taxon>
    </lineage>
</organism>
<feature type="domain" description="PKD/REJ-like" evidence="7">
    <location>
        <begin position="647"/>
        <end position="1063"/>
    </location>
</feature>
<evidence type="ECO:0000313" key="11">
    <source>
        <dbReference type="Proteomes" id="UP000663852"/>
    </source>
</evidence>
<evidence type="ECO:0000313" key="8">
    <source>
        <dbReference type="EMBL" id="CAF1144423.1"/>
    </source>
</evidence>
<evidence type="ECO:0000313" key="10">
    <source>
        <dbReference type="Proteomes" id="UP000663828"/>
    </source>
</evidence>
<proteinExistence type="predicted"/>
<dbReference type="PANTHER" id="PTHR46730">
    <property type="entry name" value="POLYCYSTIN-1"/>
    <property type="match status" value="1"/>
</dbReference>
<dbReference type="Gene3D" id="2.120.10.30">
    <property type="entry name" value="TolB, C-terminal domain"/>
    <property type="match status" value="3"/>
</dbReference>
<gene>
    <name evidence="9" type="ORF">EDS130_LOCUS42202</name>
    <name evidence="8" type="ORF">XAT740_LOCUS20601</name>
</gene>
<dbReference type="CDD" id="cd05819">
    <property type="entry name" value="NHL"/>
    <property type="match status" value="2"/>
</dbReference>
<dbReference type="SUPFAM" id="SSF101898">
    <property type="entry name" value="NHL repeat"/>
    <property type="match status" value="2"/>
</dbReference>
<feature type="repeat" description="NHL" evidence="6">
    <location>
        <begin position="278"/>
        <end position="309"/>
    </location>
</feature>
<dbReference type="EMBL" id="CAJNOJ010000600">
    <property type="protein sequence ID" value="CAF1494053.1"/>
    <property type="molecule type" value="Genomic_DNA"/>
</dbReference>
<dbReference type="PROSITE" id="PS51125">
    <property type="entry name" value="NHL"/>
    <property type="match status" value="2"/>
</dbReference>
<dbReference type="Proteomes" id="UP000663828">
    <property type="component" value="Unassembled WGS sequence"/>
</dbReference>
<protein>
    <recommendedName>
        <fullName evidence="7">PKD/REJ-like domain-containing protein</fullName>
    </recommendedName>
</protein>
<dbReference type="Proteomes" id="UP000663852">
    <property type="component" value="Unassembled WGS sequence"/>
</dbReference>
<dbReference type="GO" id="GO:0006816">
    <property type="term" value="P:calcium ion transport"/>
    <property type="evidence" value="ECO:0007669"/>
    <property type="project" value="TreeGrafter"/>
</dbReference>
<dbReference type="GO" id="GO:0005261">
    <property type="term" value="F:monoatomic cation channel activity"/>
    <property type="evidence" value="ECO:0007669"/>
    <property type="project" value="TreeGrafter"/>
</dbReference>
<dbReference type="OrthoDB" id="273823at2759"/>
<evidence type="ECO:0000259" key="7">
    <source>
        <dbReference type="Pfam" id="PF02010"/>
    </source>
</evidence>
<sequence length="1541" mass="174698">MNKIFRICHSSEFSNLTLSYNQPRFCPNTTWNEYGTTFSNRSIIGIRPRSIFISSSNTVYIPNKETGEIHIWENENSIIPTKTISGNLSSVYSIFVTTNGDIYADNGNNIRGIVRWIAETNTWIPVLSVNASCFGLFIDVYQNLYCSIFYQHQVIKICLHDITSTTVVVAGTGTNGYASNMLNNPNGIFADFNLDLYVADYGNNRIQLYRFGQQNGITIAGKGSSLITIELSGPSGIILDNDRHLFIVDNGNNRVIGSNEYGFYCILGCSGQGLSSRQFYYPISLSFDSYGNMYVVDEKNDRIQKFSLSKKSCILTLSYNQPRFRPKTTWDQRGTIFADSNTGGNFPIGIFVNSNNYIYMPQRMSGEILVWQNDSSGRPTKWIASNLRYPFSIFVKTNGDIYADNGQSNRRIDKWIAETGTWAVVVSVNSLCYGIFIDIYDNLYYSESNQHQVQKAQLNDITHTKMIVAGTGVSGSASNMLNWPGGIFVDINLDLYVTDSANHRVQLFPFGQQNGITIAGNSSISTTINLRDPRGVVLDGDKHVFIVDEGNKRIVRSDENGFYCIIGCSNKPQSFQPSIISFDSYGNIYVTEERSHRVQKFLKNDFIPTRSNQDCLSPTVKLITESHSSIAPLQYRHSQDFYILSMIKLNCNRSHSISKKWTIRNMTANNNSEILFDEKLITTNNDLYIPSNTLSYGVYQLKSIVLMTDYPSLFGTASVYVQINPSSIIANLLPLGTSTITVGYQQNLIFNPGNYSIDPDNSPFNASDWYYEYFCRIFQTNQSFSSIESCLFNQSNAFELSPLNSSLIIYPEAFQLNMTYQFLVQMFNRRHASILANGYAIVQIHDKSCPMIAIGCVIESLCTSNSEFKKLNPTTQVALYSFCIDPCPNVRNITWNIYYSNENLLVNQMNFYENIWFYGRNTNRFTTTKDLFGLYPNETYWKFEVVYSFETFNSISALNFEINRPPSNGSCQISPSNGTTNTLFNITCSNWYPNENIKEYSLYSTSQIIAFSPLPSFEVRLPFGKDLHLVIHIRDTLNGITEFNLSSVTVILEPMNDSFIHLLSIGNQNTIGQIITSLAEEFNQISEQITLNSFLARIPLASISISPLGNQRLFPMNITNRLPVNQTVQSEVNMQANRREYFIKFIADLTITSASSLKLQSRSLVQLTNGTNQLTRTTLVIASNKCYELTGQLHSWLNKLLFEDVQIIATQLLQSASNILTAINGPLQQRTKLLNADSLITMEFANELAEKIHEIESLLTESLSLHINIGQQYVISTPEVFMSLETIDIKSILNKTIKQMDGGQIRFPLNLISNLNLDQIISLRSMMKPMAIHGKSWLKTQTNLSRSISLSINDQNGIEMPLETDLSTPIEFFIPRDPYLEIPPMILQNVTSIYSLNRSSSFHFQYLNITNDLPISIHFEIKPLNINLSYLFVYKFDRSSVFDSSLKKVDGWILFQPENLTNDSIYTYMIDNQRTIGHQLIAFGLQEYKSNGFTANYQLRTYASGCYYLDEQNQWNSHGLLVGPLTNIHQTHCYSTHLLPL</sequence>
<evidence type="ECO:0000256" key="3">
    <source>
        <dbReference type="ARBA" id="ARBA00022737"/>
    </source>
</evidence>
<evidence type="ECO:0000313" key="9">
    <source>
        <dbReference type="EMBL" id="CAF1494053.1"/>
    </source>
</evidence>
<evidence type="ECO:0000256" key="2">
    <source>
        <dbReference type="ARBA" id="ARBA00022692"/>
    </source>
</evidence>
<name>A0A815SJN7_ADIRI</name>
<keyword evidence="2" id="KW-0812">Transmembrane</keyword>
<feature type="repeat" description="NHL" evidence="6">
    <location>
        <begin position="472"/>
        <end position="511"/>
    </location>
</feature>
<keyword evidence="3" id="KW-0677">Repeat</keyword>
<evidence type="ECO:0000256" key="6">
    <source>
        <dbReference type="PROSITE-ProRule" id="PRU00504"/>
    </source>
</evidence>
<comment type="caution">
    <text evidence="9">The sequence shown here is derived from an EMBL/GenBank/DDBJ whole genome shotgun (WGS) entry which is preliminary data.</text>
</comment>
<keyword evidence="4" id="KW-1133">Transmembrane helix</keyword>
<dbReference type="Gene3D" id="2.40.10.500">
    <property type="match status" value="1"/>
</dbReference>
<dbReference type="Pfam" id="PF02010">
    <property type="entry name" value="REJ"/>
    <property type="match status" value="1"/>
</dbReference>